<dbReference type="Gene3D" id="3.40.50.880">
    <property type="match status" value="1"/>
</dbReference>
<dbReference type="EMBL" id="QAMZ01000007">
    <property type="protein sequence ID" value="PWL55350.1"/>
    <property type="molecule type" value="Genomic_DNA"/>
</dbReference>
<dbReference type="PANTHER" id="PTHR43235:SF1">
    <property type="entry name" value="GLUTAMINE AMIDOTRANSFERASE PB2B2.05-RELATED"/>
    <property type="match status" value="1"/>
</dbReference>
<dbReference type="PROSITE" id="PS51273">
    <property type="entry name" value="GATASE_TYPE_1"/>
    <property type="match status" value="1"/>
</dbReference>
<dbReference type="InterPro" id="IPR044668">
    <property type="entry name" value="PuuD-like"/>
</dbReference>
<accession>A0A316MSG3</accession>
<dbReference type="SUPFAM" id="SSF52317">
    <property type="entry name" value="Class I glutamine amidotransferase-like"/>
    <property type="match status" value="1"/>
</dbReference>
<gene>
    <name evidence="1" type="ORF">DBY38_01895</name>
</gene>
<comment type="caution">
    <text evidence="1">The sequence shown here is derived from an EMBL/GenBank/DDBJ whole genome shotgun (WGS) entry which is preliminary data.</text>
</comment>
<evidence type="ECO:0000313" key="1">
    <source>
        <dbReference type="EMBL" id="PWL55350.1"/>
    </source>
</evidence>
<organism evidence="1 2">
    <name type="scientific">Clostridium cadaveris</name>
    <dbReference type="NCBI Taxonomy" id="1529"/>
    <lineage>
        <taxon>Bacteria</taxon>
        <taxon>Bacillati</taxon>
        <taxon>Bacillota</taxon>
        <taxon>Clostridia</taxon>
        <taxon>Eubacteriales</taxon>
        <taxon>Clostridiaceae</taxon>
        <taxon>Clostridium</taxon>
    </lineage>
</organism>
<dbReference type="GO" id="GO:0033969">
    <property type="term" value="F:gamma-glutamyl-gamma-aminobutyrate hydrolase activity"/>
    <property type="evidence" value="ECO:0007669"/>
    <property type="project" value="TreeGrafter"/>
</dbReference>
<dbReference type="GO" id="GO:0006598">
    <property type="term" value="P:polyamine catabolic process"/>
    <property type="evidence" value="ECO:0007669"/>
    <property type="project" value="TreeGrafter"/>
</dbReference>
<reference evidence="1 2" key="1">
    <citation type="submission" date="2018-03" db="EMBL/GenBank/DDBJ databases">
        <title>The uncultured portion of the human microbiome is neutrally assembled.</title>
        <authorList>
            <person name="Jeraldo P."/>
            <person name="Boardman L."/>
            <person name="White B.A."/>
            <person name="Nelson H."/>
            <person name="Goldenfeld N."/>
            <person name="Chia N."/>
        </authorList>
    </citation>
    <scope>NUCLEOTIDE SEQUENCE [LARGE SCALE GENOMIC DNA]</scope>
    <source>
        <strain evidence="1">CIM:MAG 903</strain>
    </source>
</reference>
<dbReference type="InterPro" id="IPR029062">
    <property type="entry name" value="Class_I_gatase-like"/>
</dbReference>
<dbReference type="InterPro" id="IPR011697">
    <property type="entry name" value="Peptidase_C26"/>
</dbReference>
<sequence>MFIYTTVKGDEKVLPKIGLSFSEAFDRTPGNFLIPSNYINSIIDNGGIPVILPVTSDTSFAKEYAMMLDGLLIPGGEDINPLLYGEDSMPKVTYMNMVKDEFEIALIKEFHNLGKPIMGICRGMQLINVVFGGNLIQDIPSREYKCISHEQAIEIPSEPTHEININKSSFLYRTLGKESIVVNSYHHQAIDRIADGFIVSAIAKDGIVEAIENKEKNIFAVQWHPECMYKRFEDISKIFKLLCEKASKH</sequence>
<dbReference type="AlphaFoldDB" id="A0A316MSG3"/>
<name>A0A316MSG3_9CLOT</name>
<dbReference type="PANTHER" id="PTHR43235">
    <property type="entry name" value="GLUTAMINE AMIDOTRANSFERASE PB2B2.05-RELATED"/>
    <property type="match status" value="1"/>
</dbReference>
<dbReference type="Proteomes" id="UP000246114">
    <property type="component" value="Unassembled WGS sequence"/>
</dbReference>
<keyword evidence="1" id="KW-0378">Hydrolase</keyword>
<evidence type="ECO:0000313" key="2">
    <source>
        <dbReference type="Proteomes" id="UP000246114"/>
    </source>
</evidence>
<proteinExistence type="predicted"/>
<protein>
    <submittedName>
        <fullName evidence="1">Gamma-glutamyl-gamma-aminobutyrate hydrolase family protein</fullName>
    </submittedName>
</protein>
<dbReference type="Pfam" id="PF07722">
    <property type="entry name" value="Peptidase_C26"/>
    <property type="match status" value="1"/>
</dbReference>
<dbReference type="CDD" id="cd01745">
    <property type="entry name" value="GATase1_2"/>
    <property type="match status" value="1"/>
</dbReference>
<dbReference type="GO" id="GO:0005829">
    <property type="term" value="C:cytosol"/>
    <property type="evidence" value="ECO:0007669"/>
    <property type="project" value="TreeGrafter"/>
</dbReference>